<sequence length="422" mass="48782">MKKVLIISFTHVATSPRVVRQADFFLSNGFKVYVAGFSGKDKVDSRWEFINLSGYLPPYTYKMSPYLSVSIADLAKMVSNKKSRRDLIDMFFDRATEIYKIFALSKRAAVFAYWRRKVYWDIFEVLKDLDIDFIACHDYHTVPVAFELAARKNISYTLDSHEYGVMAGKTESFFTNILWFLFRKNYIHFLQKEYFPKAALITTVSQGIADLLMDDYKLEKCPTVIRSVPVYSKQEINKVKADKFSILYHGIASPCRGIEQIIEALSICKSNATLTLRSSWKSGYLEEIRRLVCKFRVEHKIVFEPLVAFQDIVQEASKFDIGIIVVPKISPQQEYRLPNKFFEYIMAGMALCVTDCKEMEEILKKYNLGKVIKGSTPEEIAKTIDSFDINSINEYKENCLKAAQELCWENESQKLKVLLKGI</sequence>
<evidence type="ECO:0000313" key="2">
    <source>
        <dbReference type="Proteomes" id="UP001320209"/>
    </source>
</evidence>
<dbReference type="EMBL" id="AP025225">
    <property type="protein sequence ID" value="BDB96493.1"/>
    <property type="molecule type" value="Genomic_DNA"/>
</dbReference>
<accession>A0ABM7V9M4</accession>
<evidence type="ECO:0000313" key="1">
    <source>
        <dbReference type="EMBL" id="BDB96493.1"/>
    </source>
</evidence>
<reference evidence="1" key="1">
    <citation type="submission" date="2021-10" db="EMBL/GenBank/DDBJ databases">
        <title>Genome Sequence of The Candidatus Hydrogeosomobacter endosymbioticus, an Intracellular Bacterial Symbiont of the Anaerobic Ciliate GW7.</title>
        <authorList>
            <person name="Shiohama Y."/>
            <person name="Shinzato N."/>
        </authorList>
    </citation>
    <scope>NUCLEOTIDE SEQUENCE [LARGE SCALE GENOMIC DNA]</scope>
    <source>
        <strain evidence="1">200920</strain>
    </source>
</reference>
<keyword evidence="2" id="KW-1185">Reference proteome</keyword>
<protein>
    <submittedName>
        <fullName evidence="1">Glycosyl transferase</fullName>
    </submittedName>
</protein>
<organism evidence="1 2">
    <name type="scientific">Candidatus Hydrogenosomobacter endosymbioticus</name>
    <dbReference type="NCBI Taxonomy" id="2558174"/>
    <lineage>
        <taxon>Bacteria</taxon>
        <taxon>Pseudomonadati</taxon>
        <taxon>Pseudomonadota</taxon>
        <taxon>Alphaproteobacteria</taxon>
        <taxon>Holosporales</taxon>
        <taxon>Holosporaceae</taxon>
        <taxon>Candidatus Hydrogenosomobacter</taxon>
    </lineage>
</organism>
<dbReference type="GO" id="GO:0016740">
    <property type="term" value="F:transferase activity"/>
    <property type="evidence" value="ECO:0007669"/>
    <property type="project" value="UniProtKB-KW"/>
</dbReference>
<dbReference type="RefSeq" id="WP_236864891.1">
    <property type="nucleotide sequence ID" value="NZ_AP025225.1"/>
</dbReference>
<dbReference type="Proteomes" id="UP001320209">
    <property type="component" value="Chromosome"/>
</dbReference>
<dbReference type="Gene3D" id="3.40.50.2000">
    <property type="entry name" value="Glycogen Phosphorylase B"/>
    <property type="match status" value="2"/>
</dbReference>
<name>A0ABM7V9M4_9PROT</name>
<gene>
    <name evidence="1" type="ORF">HYD_6260</name>
</gene>
<dbReference type="SUPFAM" id="SSF53756">
    <property type="entry name" value="UDP-Glycosyltransferase/glycogen phosphorylase"/>
    <property type="match status" value="1"/>
</dbReference>
<proteinExistence type="predicted"/>
<keyword evidence="1" id="KW-0808">Transferase</keyword>